<name>A0A0A8K3F3_9HYPH</name>
<evidence type="ECO:0000313" key="1">
    <source>
        <dbReference type="EMBL" id="BAQ16524.1"/>
    </source>
</evidence>
<dbReference type="EMBL" id="AP014648">
    <property type="protein sequence ID" value="BAQ16524.1"/>
    <property type="molecule type" value="Genomic_DNA"/>
</dbReference>
<dbReference type="AlphaFoldDB" id="A0A0A8K3F3"/>
<reference evidence="1 2" key="1">
    <citation type="submission" date="2014-09" db="EMBL/GenBank/DDBJ databases">
        <title>Genome sequencing of Methyloceanibacter caenitepidi Gela4.</title>
        <authorList>
            <person name="Takeuchi M."/>
            <person name="Susumu S."/>
            <person name="Kamagata Y."/>
            <person name="Oshima K."/>
            <person name="Hattori M."/>
            <person name="Iwasaki W."/>
        </authorList>
    </citation>
    <scope>NUCLEOTIDE SEQUENCE [LARGE SCALE GENOMIC DNA]</scope>
    <source>
        <strain evidence="1 2">Gela4</strain>
    </source>
</reference>
<dbReference type="HOGENOM" id="CLU_3345768_0_0_5"/>
<accession>A0A0A8K3F3</accession>
<protein>
    <submittedName>
        <fullName evidence="1">Uncharacterized protein</fullName>
    </submittedName>
</protein>
<dbReference type="KEGG" id="mcg:GL4_1064"/>
<sequence length="37" mass="4154">MAKFLFAVTHGVPICYQSNDYLSAGRLPDKEKPKRDG</sequence>
<evidence type="ECO:0000313" key="2">
    <source>
        <dbReference type="Proteomes" id="UP000031643"/>
    </source>
</evidence>
<dbReference type="Proteomes" id="UP000031643">
    <property type="component" value="Chromosome"/>
</dbReference>
<proteinExistence type="predicted"/>
<keyword evidence="2" id="KW-1185">Reference proteome</keyword>
<organism evidence="1 2">
    <name type="scientific">Methyloceanibacter caenitepidi</name>
    <dbReference type="NCBI Taxonomy" id="1384459"/>
    <lineage>
        <taxon>Bacteria</taxon>
        <taxon>Pseudomonadati</taxon>
        <taxon>Pseudomonadota</taxon>
        <taxon>Alphaproteobacteria</taxon>
        <taxon>Hyphomicrobiales</taxon>
        <taxon>Hyphomicrobiaceae</taxon>
        <taxon>Methyloceanibacter</taxon>
    </lineage>
</organism>
<gene>
    <name evidence="1" type="ORF">GL4_1064</name>
</gene>